<feature type="region of interest" description="Disordered" evidence="2">
    <location>
        <begin position="1095"/>
        <end position="1114"/>
    </location>
</feature>
<feature type="compositionally biased region" description="Low complexity" evidence="2">
    <location>
        <begin position="658"/>
        <end position="675"/>
    </location>
</feature>
<dbReference type="Gene3D" id="3.80.10.10">
    <property type="entry name" value="Ribonuclease Inhibitor"/>
    <property type="match status" value="2"/>
</dbReference>
<gene>
    <name evidence="3" type="ORF">CLEI1391_LOCUS15685</name>
</gene>
<dbReference type="EMBL" id="HBFB01028042">
    <property type="protein sequence ID" value="CAD8691502.1"/>
    <property type="molecule type" value="Transcribed_RNA"/>
</dbReference>
<feature type="region of interest" description="Disordered" evidence="2">
    <location>
        <begin position="599"/>
        <end position="675"/>
    </location>
</feature>
<evidence type="ECO:0000256" key="1">
    <source>
        <dbReference type="ARBA" id="ARBA00004430"/>
    </source>
</evidence>
<dbReference type="GO" id="GO:0005930">
    <property type="term" value="C:axoneme"/>
    <property type="evidence" value="ECO:0007669"/>
    <property type="project" value="UniProtKB-SubCell"/>
</dbReference>
<feature type="compositionally biased region" description="Acidic residues" evidence="2">
    <location>
        <begin position="599"/>
        <end position="628"/>
    </location>
</feature>
<comment type="subcellular location">
    <subcellularLocation>
        <location evidence="1">Cytoplasm</location>
        <location evidence="1">Cytoskeleton</location>
        <location evidence="1">Cilium axoneme</location>
    </subcellularLocation>
</comment>
<feature type="region of interest" description="Disordered" evidence="2">
    <location>
        <begin position="79"/>
        <end position="175"/>
    </location>
</feature>
<sequence>MDEAEIVVNSARDSCPSVSPHVAEVPVAEAAAEQRIADNTLQASITDVLDTNRTSEEEGVAGATAGVLNEASVELHAAEGGAEKEAADEAGTSTGQDAAEPLEPVPEAGPATEEAASLDAAEPEPPSSAPLHDSAPTVDTAALAREAAAGSQDAAAEAGPAPAAQDAAASQAAGTQEEQGLELVVWPDEAVSYSQLGHLITWASGTRKVNVSIPPAASMGRVVDTIRLAWNFKQLTDLQITPVAATWRVNQAVLGAGAELLGLRSLVLDGGTLDTRGLNLHALTSLRALSMLRLRPLRGGEMGDELLVDSGLAYLTTLQDLEFRGCLDTLTDEGLEVLHALSHINTLAIHPIGLMCSRVGMEALCAHLPGLRTLHIGVSQAGQAEVLRGAPDTVKTMSLVVSGGCHEGRMAPLARDPRTGSAVHVPGPAELPALLASCTLCYAQQLVSLRLATIRVEDSTFMVALGTLTRLTELSVAVGPARRSTPPAILNLSHLSQLRTLKALDFAAVGQRLALPLTPKLMAVLTASWPTIQSLSLSAMVPMPGTTASSSSASSKHGGCRIMNRAWSSQLGDALSLLGQFSELKKLALFAPLSDEFDDVGGDESDWGDDGSSSEEGSESGYVSDDEGSQGLASPAGTGELGHIPPADAFADGKHSHGTSSTAASKHAASGKPPRPVPVAVSAGHGVAVGRWSGDGAGRKRGGKERRARLVPVHLNQLPAGLRELVLERARVRLCPPSKAGGARGLQSKGSVRRSMSGQGVPAAPTPWGGGVGAADGEAVEVLVQEGAERDLPGANARAALWSRRESGSGGGSFTAQRVSASGASLGGSRDVSGVDLAGGAAVEVPVTALLKELSVLELSSCWARDSTLTTLFTTAHGLTRLELNEVRGASGATIAALTGLTNLRHLEVVDASKAPSPAATAASTAAAAAAASSSSSGGGWLGALWSVLAPAPPSSQQPESKRASHTGSAAPKPPAAITNAALAHVGHLTTLRHLQWAVGDAAQPGSGAHPRTAARVLRALQGSLQSAYIYTARPEEGAEAGGQWDPYAFDEDEEGAGSEGSYLPGGAAGTGVSPRGTTMALPGGAEVKVVASGAPAPPMPLHSVTGRASSDGGRRRVSIGAAAAGALQASPLLHPMLLKAAGPLCLLEAHVPVMQFNCWNNTSYYEHT</sequence>
<dbReference type="SUPFAM" id="SSF52047">
    <property type="entry name" value="RNI-like"/>
    <property type="match status" value="2"/>
</dbReference>
<dbReference type="InterPro" id="IPR032675">
    <property type="entry name" value="LRR_dom_sf"/>
</dbReference>
<feature type="region of interest" description="Disordered" evidence="2">
    <location>
        <begin position="952"/>
        <end position="975"/>
    </location>
</feature>
<accession>A0A7S0S167</accession>
<dbReference type="AlphaFoldDB" id="A0A7S0S167"/>
<feature type="region of interest" description="Disordered" evidence="2">
    <location>
        <begin position="1038"/>
        <end position="1072"/>
    </location>
</feature>
<name>A0A7S0S167_9CHLO</name>
<organism evidence="3">
    <name type="scientific">Chlamydomonas leiostraca</name>
    <dbReference type="NCBI Taxonomy" id="1034604"/>
    <lineage>
        <taxon>Eukaryota</taxon>
        <taxon>Viridiplantae</taxon>
        <taxon>Chlorophyta</taxon>
        <taxon>core chlorophytes</taxon>
        <taxon>Chlorophyceae</taxon>
        <taxon>CS clade</taxon>
        <taxon>Chlamydomonadales</taxon>
        <taxon>Chlamydomonadaceae</taxon>
        <taxon>Chlamydomonas</taxon>
    </lineage>
</organism>
<evidence type="ECO:0000256" key="2">
    <source>
        <dbReference type="SAM" id="MobiDB-lite"/>
    </source>
</evidence>
<protein>
    <submittedName>
        <fullName evidence="3">Uncharacterized protein</fullName>
    </submittedName>
</protein>
<feature type="region of interest" description="Disordered" evidence="2">
    <location>
        <begin position="739"/>
        <end position="767"/>
    </location>
</feature>
<evidence type="ECO:0000313" key="3">
    <source>
        <dbReference type="EMBL" id="CAD8691502.1"/>
    </source>
</evidence>
<feature type="compositionally biased region" description="Low complexity" evidence="2">
    <location>
        <begin position="146"/>
        <end position="173"/>
    </location>
</feature>
<proteinExistence type="predicted"/>
<reference evidence="3" key="1">
    <citation type="submission" date="2021-01" db="EMBL/GenBank/DDBJ databases">
        <authorList>
            <person name="Corre E."/>
            <person name="Pelletier E."/>
            <person name="Niang G."/>
            <person name="Scheremetjew M."/>
            <person name="Finn R."/>
            <person name="Kale V."/>
            <person name="Holt S."/>
            <person name="Cochrane G."/>
            <person name="Meng A."/>
            <person name="Brown T."/>
            <person name="Cohen L."/>
        </authorList>
    </citation>
    <scope>NUCLEOTIDE SEQUENCE</scope>
    <source>
        <strain evidence="3">SAG 11-49</strain>
    </source>
</reference>
<feature type="compositionally biased region" description="Polar residues" evidence="2">
    <location>
        <begin position="748"/>
        <end position="758"/>
    </location>
</feature>